<dbReference type="GO" id="GO:0016485">
    <property type="term" value="P:protein processing"/>
    <property type="evidence" value="ECO:0007669"/>
    <property type="project" value="TreeGrafter"/>
</dbReference>
<evidence type="ECO:0000256" key="2">
    <source>
        <dbReference type="ARBA" id="ARBA00005325"/>
    </source>
</evidence>
<dbReference type="PROSITE" id="PS00137">
    <property type="entry name" value="SUBTILASE_HIS"/>
    <property type="match status" value="1"/>
</dbReference>
<dbReference type="PROSITE" id="PS51892">
    <property type="entry name" value="SUBTILASE"/>
    <property type="match status" value="1"/>
</dbReference>
<dbReference type="GO" id="GO:0007323">
    <property type="term" value="P:peptide pheromone maturation"/>
    <property type="evidence" value="ECO:0007669"/>
    <property type="project" value="UniProtKB-ARBA"/>
</dbReference>
<feature type="active site" description="Charge relay system" evidence="13 14">
    <location>
        <position position="241"/>
    </location>
</feature>
<feature type="signal peptide" evidence="17">
    <location>
        <begin position="1"/>
        <end position="18"/>
    </location>
</feature>
<dbReference type="PROSITE" id="PS00138">
    <property type="entry name" value="SUBTILASE_SER"/>
    <property type="match status" value="1"/>
</dbReference>
<keyword evidence="3 14" id="KW-0645">Protease</keyword>
<keyword evidence="7 14" id="KW-0720">Serine protease</keyword>
<dbReference type="InterPro" id="IPR022398">
    <property type="entry name" value="Peptidase_S8_His-AS"/>
</dbReference>
<evidence type="ECO:0000256" key="9">
    <source>
        <dbReference type="ARBA" id="ARBA00022989"/>
    </source>
</evidence>
<evidence type="ECO:0000313" key="19">
    <source>
        <dbReference type="EMBL" id="KAH8697765.1"/>
    </source>
</evidence>
<proteinExistence type="inferred from homology"/>
<dbReference type="InterPro" id="IPR015500">
    <property type="entry name" value="Peptidase_S8_subtilisin-rel"/>
</dbReference>
<keyword evidence="10 16" id="KW-0472">Membrane</keyword>
<dbReference type="GO" id="GO:0005802">
    <property type="term" value="C:trans-Golgi network"/>
    <property type="evidence" value="ECO:0007669"/>
    <property type="project" value="TreeGrafter"/>
</dbReference>
<evidence type="ECO:0000256" key="14">
    <source>
        <dbReference type="PROSITE-ProRule" id="PRU01240"/>
    </source>
</evidence>
<evidence type="ECO:0000256" key="15">
    <source>
        <dbReference type="SAM" id="MobiDB-lite"/>
    </source>
</evidence>
<feature type="chain" id="PRO_5042058177" evidence="17">
    <location>
        <begin position="19"/>
        <end position="840"/>
    </location>
</feature>
<dbReference type="EMBL" id="JAJTJA010000006">
    <property type="protein sequence ID" value="KAH8697765.1"/>
    <property type="molecule type" value="Genomic_DNA"/>
</dbReference>
<dbReference type="PROSITE" id="PS00136">
    <property type="entry name" value="SUBTILASE_ASP"/>
    <property type="match status" value="1"/>
</dbReference>
<keyword evidence="11" id="KW-0865">Zymogen</keyword>
<keyword evidence="20" id="KW-1185">Reference proteome</keyword>
<feature type="compositionally biased region" description="Acidic residues" evidence="15">
    <location>
        <begin position="776"/>
        <end position="786"/>
    </location>
</feature>
<dbReference type="SUPFAM" id="SSF52743">
    <property type="entry name" value="Subtilisin-like"/>
    <property type="match status" value="1"/>
</dbReference>
<evidence type="ECO:0000256" key="13">
    <source>
        <dbReference type="PIRSR" id="PIRSR615500-1"/>
    </source>
</evidence>
<dbReference type="GeneID" id="70239960"/>
<keyword evidence="4 16" id="KW-0812">Transmembrane</keyword>
<evidence type="ECO:0000259" key="18">
    <source>
        <dbReference type="PROSITE" id="PS51829"/>
    </source>
</evidence>
<dbReference type="Gene3D" id="2.60.120.260">
    <property type="entry name" value="Galactose-binding domain-like"/>
    <property type="match status" value="1"/>
</dbReference>
<feature type="active site" description="Charge relay system" evidence="13 14">
    <location>
        <position position="413"/>
    </location>
</feature>
<dbReference type="GO" id="GO:0004252">
    <property type="term" value="F:serine-type endopeptidase activity"/>
    <property type="evidence" value="ECO:0007669"/>
    <property type="project" value="UniProtKB-UniRule"/>
</dbReference>
<feature type="region of interest" description="Disordered" evidence="15">
    <location>
        <begin position="654"/>
        <end position="719"/>
    </location>
</feature>
<dbReference type="PANTHER" id="PTHR42884:SF14">
    <property type="entry name" value="NEUROENDOCRINE CONVERTASE 1"/>
    <property type="match status" value="1"/>
</dbReference>
<evidence type="ECO:0000256" key="6">
    <source>
        <dbReference type="ARBA" id="ARBA00022801"/>
    </source>
</evidence>
<evidence type="ECO:0000256" key="16">
    <source>
        <dbReference type="SAM" id="Phobius"/>
    </source>
</evidence>
<comment type="similarity">
    <text evidence="2">Belongs to the peptidase S8 family. Furin subfamily.</text>
</comment>
<evidence type="ECO:0000256" key="3">
    <source>
        <dbReference type="ARBA" id="ARBA00022670"/>
    </source>
</evidence>
<comment type="caution">
    <text evidence="19">The sequence shown here is derived from an EMBL/GenBank/DDBJ whole genome shotgun (WGS) entry which is preliminary data.</text>
</comment>
<dbReference type="InterPro" id="IPR008979">
    <property type="entry name" value="Galactose-bd-like_sf"/>
</dbReference>
<evidence type="ECO:0000256" key="12">
    <source>
        <dbReference type="ARBA" id="ARBA00023180"/>
    </source>
</evidence>
<dbReference type="FunFam" id="2.60.120.260:FF:000026">
    <property type="entry name" value="proprotein convertase subtilisin/kexin type 7"/>
    <property type="match status" value="1"/>
</dbReference>
<dbReference type="Gene3D" id="3.40.50.200">
    <property type="entry name" value="Peptidase S8/S53 domain"/>
    <property type="match status" value="1"/>
</dbReference>
<evidence type="ECO:0000256" key="7">
    <source>
        <dbReference type="ARBA" id="ARBA00022825"/>
    </source>
</evidence>
<feature type="compositionally biased region" description="Acidic residues" evidence="15">
    <location>
        <begin position="808"/>
        <end position="820"/>
    </location>
</feature>
<dbReference type="PANTHER" id="PTHR42884">
    <property type="entry name" value="PROPROTEIN CONVERTASE SUBTILISIN/KEXIN-RELATED"/>
    <property type="match status" value="1"/>
</dbReference>
<sequence>MRVLKAAAFSLLLPASIAQLVTRTHDTHDFFALHLDDSVAPENVAQALGCHHEGQIGSLQGHHKFSIDRDQAPAVELLLEELRVQQKLRRRGSSDASLLQKREDGLDGVLWSQKLVLKHRLHKRGPVDLSSLPKPDEQLTPRQVDQDAIIRQKRIASDLEIRDPHFDKQWHLFNPVQVGNDLNVTGVWLEGITGKGVVTAIVDDGLDMDSIDLKDNFFLNGSWDFNDNVREPKPRLSDDRHGTRCAGEVAAVRNNVCGVGMAYDSKVSGIRILSKEINDADEATAINYGFQHNDIYSCSWGPRDDGQTMDAPGLLVKRAMVNGILHGRDGKGSIFVFAAGNGGVADDNCNFDGYTNSIYSVTVGALDQLGHHPSYSEACSAQLVVAYSSGGGNSIYTTDVGTETCTDKHGGTSAAGPLAAGAIALALSVRPDLTWRDVQYLMVETAVPIHAEHDEVQLTPIGREYSHQYGYGVVDTYALVQKAKDWELVKPQSWYTSPWLRVQKDIPEGDQGLASYFDITADMLKQANFERVEHVTVTMNVNHTLRGDLSVELRGPQGIVSHLSVPRKYDRAEAGYVDWTFMSVAHWGETGEGVWSIVVKDTNVNEYHGVFTDWRLTLWGVSIDPASQLPHPLPEENDDDHNIEDAVYATVSIKPHTKTQPTSVATDHPDRPVNEKPSDTVAKPTTTAMAPTPVEQEEEEEAKPSTVTDETSPSQTASQGFLPSFLPTFGAQPHTQIWIYASIALILIFCLALGIYFQVQRRKRLRNNPHDDYEFEMIDDEDDDAEAPLTGRQGRKRRGGELYNAFAEESDEELLSEEDDGPYRDGTGLTEKSHKNEPEA</sequence>
<dbReference type="InterPro" id="IPR034182">
    <property type="entry name" value="Kexin/furin"/>
</dbReference>
<feature type="compositionally biased region" description="Polar residues" evidence="15">
    <location>
        <begin position="705"/>
        <end position="719"/>
    </location>
</feature>
<feature type="compositionally biased region" description="Low complexity" evidence="15">
    <location>
        <begin position="680"/>
        <end position="693"/>
    </location>
</feature>
<gene>
    <name evidence="19" type="ORF">BGW36DRAFT_174870</name>
</gene>
<keyword evidence="8" id="KW-0106">Calcium</keyword>
<name>A0AAD4KVG5_9EURO</name>
<feature type="domain" description="P/Homo B" evidence="18">
    <location>
        <begin position="489"/>
        <end position="624"/>
    </location>
</feature>
<dbReference type="InterPro" id="IPR023828">
    <property type="entry name" value="Peptidase_S8_Ser-AS"/>
</dbReference>
<feature type="compositionally biased region" description="Basic and acidic residues" evidence="15">
    <location>
        <begin position="831"/>
        <end position="840"/>
    </location>
</feature>
<feature type="compositionally biased region" description="Basic and acidic residues" evidence="15">
    <location>
        <begin position="667"/>
        <end position="678"/>
    </location>
</feature>
<comment type="subcellular location">
    <subcellularLocation>
        <location evidence="1">Membrane</location>
    </subcellularLocation>
</comment>
<dbReference type="InterPro" id="IPR036852">
    <property type="entry name" value="Peptidase_S8/S53_dom_sf"/>
</dbReference>
<evidence type="ECO:0000256" key="1">
    <source>
        <dbReference type="ARBA" id="ARBA00004370"/>
    </source>
</evidence>
<dbReference type="SUPFAM" id="SSF49785">
    <property type="entry name" value="Galactose-binding domain-like"/>
    <property type="match status" value="1"/>
</dbReference>
<dbReference type="PRINTS" id="PR00723">
    <property type="entry name" value="SUBTILISIN"/>
</dbReference>
<dbReference type="Pfam" id="PF01483">
    <property type="entry name" value="P_proprotein"/>
    <property type="match status" value="1"/>
</dbReference>
<feature type="active site" description="Charge relay system" evidence="13 14">
    <location>
        <position position="203"/>
    </location>
</feature>
<accession>A0AAD4KVG5</accession>
<evidence type="ECO:0000256" key="4">
    <source>
        <dbReference type="ARBA" id="ARBA00022692"/>
    </source>
</evidence>
<dbReference type="GO" id="GO:0000139">
    <property type="term" value="C:Golgi membrane"/>
    <property type="evidence" value="ECO:0007669"/>
    <property type="project" value="TreeGrafter"/>
</dbReference>
<feature type="region of interest" description="Disordered" evidence="15">
    <location>
        <begin position="776"/>
        <end position="840"/>
    </location>
</feature>
<keyword evidence="12" id="KW-0325">Glycoprotein</keyword>
<evidence type="ECO:0000256" key="17">
    <source>
        <dbReference type="SAM" id="SignalP"/>
    </source>
</evidence>
<evidence type="ECO:0000256" key="5">
    <source>
        <dbReference type="ARBA" id="ARBA00022729"/>
    </source>
</evidence>
<feature type="transmembrane region" description="Helical" evidence="16">
    <location>
        <begin position="737"/>
        <end position="757"/>
    </location>
</feature>
<dbReference type="AlphaFoldDB" id="A0AAD4KVG5"/>
<evidence type="ECO:0000256" key="10">
    <source>
        <dbReference type="ARBA" id="ARBA00023136"/>
    </source>
</evidence>
<dbReference type="CDD" id="cd04059">
    <property type="entry name" value="Peptidases_S8_Protein_convertases_Kexins_Furin-like"/>
    <property type="match status" value="1"/>
</dbReference>
<organism evidence="19 20">
    <name type="scientific">Talaromyces proteolyticus</name>
    <dbReference type="NCBI Taxonomy" id="1131652"/>
    <lineage>
        <taxon>Eukaryota</taxon>
        <taxon>Fungi</taxon>
        <taxon>Dikarya</taxon>
        <taxon>Ascomycota</taxon>
        <taxon>Pezizomycotina</taxon>
        <taxon>Eurotiomycetes</taxon>
        <taxon>Eurotiomycetidae</taxon>
        <taxon>Eurotiales</taxon>
        <taxon>Trichocomaceae</taxon>
        <taxon>Talaromyces</taxon>
        <taxon>Talaromyces sect. Bacilispori</taxon>
    </lineage>
</organism>
<dbReference type="InterPro" id="IPR002884">
    <property type="entry name" value="P_dom"/>
</dbReference>
<dbReference type="Pfam" id="PF00082">
    <property type="entry name" value="Peptidase_S8"/>
    <property type="match status" value="1"/>
</dbReference>
<keyword evidence="6 14" id="KW-0378">Hydrolase</keyword>
<dbReference type="InterPro" id="IPR000209">
    <property type="entry name" value="Peptidase_S8/S53_dom"/>
</dbReference>
<dbReference type="FunFam" id="3.40.50.200:FF:000005">
    <property type="entry name" value="Proprotein convertase subtilisin/kexin type 7"/>
    <property type="match status" value="1"/>
</dbReference>
<keyword evidence="9 16" id="KW-1133">Transmembrane helix</keyword>
<dbReference type="PROSITE" id="PS51829">
    <property type="entry name" value="P_HOMO_B"/>
    <property type="match status" value="1"/>
</dbReference>
<evidence type="ECO:0000313" key="20">
    <source>
        <dbReference type="Proteomes" id="UP001201262"/>
    </source>
</evidence>
<keyword evidence="5 17" id="KW-0732">Signal</keyword>
<protein>
    <submittedName>
        <fullName evidence="19">Pheromone processing endoprotease KexB</fullName>
    </submittedName>
</protein>
<dbReference type="Proteomes" id="UP001201262">
    <property type="component" value="Unassembled WGS sequence"/>
</dbReference>
<evidence type="ECO:0000256" key="11">
    <source>
        <dbReference type="ARBA" id="ARBA00023145"/>
    </source>
</evidence>
<dbReference type="InterPro" id="IPR023827">
    <property type="entry name" value="Peptidase_S8_Asp-AS"/>
</dbReference>
<evidence type="ECO:0000256" key="8">
    <source>
        <dbReference type="ARBA" id="ARBA00022837"/>
    </source>
</evidence>
<reference evidence="19" key="1">
    <citation type="submission" date="2021-12" db="EMBL/GenBank/DDBJ databases">
        <title>Convergent genome expansion in fungi linked to evolution of root-endophyte symbiosis.</title>
        <authorList>
            <consortium name="DOE Joint Genome Institute"/>
            <person name="Ke Y.-H."/>
            <person name="Bonito G."/>
            <person name="Liao H.-L."/>
            <person name="Looney B."/>
            <person name="Rojas-Flechas A."/>
            <person name="Nash J."/>
            <person name="Hameed K."/>
            <person name="Schadt C."/>
            <person name="Martin F."/>
            <person name="Crous P.W."/>
            <person name="Miettinen O."/>
            <person name="Magnuson J.K."/>
            <person name="Labbe J."/>
            <person name="Jacobson D."/>
            <person name="Doktycz M.J."/>
            <person name="Veneault-Fourrey C."/>
            <person name="Kuo A."/>
            <person name="Mondo S."/>
            <person name="Calhoun S."/>
            <person name="Riley R."/>
            <person name="Ohm R."/>
            <person name="LaButti K."/>
            <person name="Andreopoulos B."/>
            <person name="Pangilinan J."/>
            <person name="Nolan M."/>
            <person name="Tritt A."/>
            <person name="Clum A."/>
            <person name="Lipzen A."/>
            <person name="Daum C."/>
            <person name="Barry K."/>
            <person name="Grigoriev I.V."/>
            <person name="Vilgalys R."/>
        </authorList>
    </citation>
    <scope>NUCLEOTIDE SEQUENCE</scope>
    <source>
        <strain evidence="19">PMI_201</strain>
    </source>
</reference>
<dbReference type="RefSeq" id="XP_046072466.1">
    <property type="nucleotide sequence ID" value="XM_046209673.1"/>
</dbReference>